<feature type="chain" id="PRO_5002155050" description="DUF2207 domain-containing protein" evidence="2">
    <location>
        <begin position="23"/>
        <end position="569"/>
    </location>
</feature>
<feature type="transmembrane region" description="Helical" evidence="1">
    <location>
        <begin position="254"/>
        <end position="273"/>
    </location>
</feature>
<dbReference type="InterPro" id="IPR018702">
    <property type="entry name" value="DUF2207"/>
</dbReference>
<dbReference type="EMBL" id="JXRQ01000007">
    <property type="protein sequence ID" value="KIL53585.1"/>
    <property type="molecule type" value="Genomic_DNA"/>
</dbReference>
<evidence type="ECO:0000313" key="4">
    <source>
        <dbReference type="EMBL" id="KIL53585.1"/>
    </source>
</evidence>
<feature type="domain" description="DUF2207" evidence="3">
    <location>
        <begin position="25"/>
        <end position="207"/>
    </location>
</feature>
<evidence type="ECO:0000256" key="1">
    <source>
        <dbReference type="SAM" id="Phobius"/>
    </source>
</evidence>
<name>A0A0C2RTN0_9BACL</name>
<dbReference type="STRING" id="135826.KP77_01850"/>
<feature type="transmembrane region" description="Helical" evidence="1">
    <location>
        <begin position="467"/>
        <end position="486"/>
    </location>
</feature>
<sequence length="569" mass="64757">MMKKLMMTAGLLWLLFAVEAAAYTVEEARVRAWIQPNGDVTVNEVFHYSFTEYEEEVGRTLYREGHSGVDDFEAYAITGPNDEPGFIQSSDLALLDYEYGDETVFTEVEGEYETIKVFYSYTLEDAVRVYDEYTDAYLPFFSDGSHHDDDINELYIDVIFPSAVSPDDYTALFADNKGEITQQDEVGVRFYTPSSPMYTNSEVHVLFPSDVMTEAETVPAPMSKEELIAQQEAKYDEADERFDTQAAIGEGIKWFNILMIIAILTSVVLMFVMKNRASGHAENVMNYSPLTILFMQHEQPAQYESLLAALYTLKEKGALTSQISGDTIAFQKSGLSVSLTQSEQFLIDELFRHHHEVKLNPPLVSEFSSNGYKKWAKLARKEFNDQFKLKKRPLLVLRILMVLMFVLLAVTHSFEGDNWFIVFGFLAFPVLLFALTFKFTYNKWLWGIAIVFNIFIGIGLTSPGIDLVFLTYGICLIVLFFLIKPLSFNVKEKELMGSISSFRLMVASEESFSINKEALDPWMIRAIEMPVIGINLKTYIPADQQLEASPLSYFVAKGVHPYELMIDRA</sequence>
<gene>
    <name evidence="4" type="ORF">KP77_01850</name>
</gene>
<keyword evidence="5" id="KW-1185">Reference proteome</keyword>
<keyword evidence="2" id="KW-0732">Signal</keyword>
<proteinExistence type="predicted"/>
<evidence type="ECO:0000313" key="5">
    <source>
        <dbReference type="Proteomes" id="UP000031950"/>
    </source>
</evidence>
<feature type="transmembrane region" description="Helical" evidence="1">
    <location>
        <begin position="444"/>
        <end position="461"/>
    </location>
</feature>
<dbReference type="Proteomes" id="UP000031950">
    <property type="component" value="Unassembled WGS sequence"/>
</dbReference>
<keyword evidence="1" id="KW-0812">Transmembrane</keyword>
<evidence type="ECO:0000256" key="2">
    <source>
        <dbReference type="SAM" id="SignalP"/>
    </source>
</evidence>
<dbReference type="PATRIC" id="fig|135826.4.peg.188"/>
<comment type="caution">
    <text evidence="4">The sequence shown here is derived from an EMBL/GenBank/DDBJ whole genome shotgun (WGS) entry which is preliminary data.</text>
</comment>
<feature type="transmembrane region" description="Helical" evidence="1">
    <location>
        <begin position="420"/>
        <end position="437"/>
    </location>
</feature>
<feature type="signal peptide" evidence="2">
    <location>
        <begin position="1"/>
        <end position="22"/>
    </location>
</feature>
<organism evidence="4 5">
    <name type="scientific">Jeotgalibacillus alimentarius</name>
    <dbReference type="NCBI Taxonomy" id="135826"/>
    <lineage>
        <taxon>Bacteria</taxon>
        <taxon>Bacillati</taxon>
        <taxon>Bacillota</taxon>
        <taxon>Bacilli</taxon>
        <taxon>Bacillales</taxon>
        <taxon>Caryophanaceae</taxon>
        <taxon>Jeotgalibacillus</taxon>
    </lineage>
</organism>
<accession>A0A0C2RTN0</accession>
<evidence type="ECO:0000259" key="3">
    <source>
        <dbReference type="Pfam" id="PF09972"/>
    </source>
</evidence>
<protein>
    <recommendedName>
        <fullName evidence="3">DUF2207 domain-containing protein</fullName>
    </recommendedName>
</protein>
<keyword evidence="1" id="KW-0472">Membrane</keyword>
<keyword evidence="1" id="KW-1133">Transmembrane helix</keyword>
<feature type="transmembrane region" description="Helical" evidence="1">
    <location>
        <begin position="395"/>
        <end position="414"/>
    </location>
</feature>
<dbReference type="Pfam" id="PF09972">
    <property type="entry name" value="DUF2207"/>
    <property type="match status" value="1"/>
</dbReference>
<dbReference type="AlphaFoldDB" id="A0A0C2RTN0"/>
<reference evidence="4 5" key="1">
    <citation type="submission" date="2015-01" db="EMBL/GenBank/DDBJ databases">
        <title>Genome sequence of Jeotgalibacillus alimentarius.</title>
        <authorList>
            <person name="Goh K.M."/>
            <person name="Chan K.-G."/>
            <person name="Yaakop A.S."/>
            <person name="Ee R."/>
            <person name="Gan H.M."/>
            <person name="Chan C.S."/>
        </authorList>
    </citation>
    <scope>NUCLEOTIDE SEQUENCE [LARGE SCALE GENOMIC DNA]</scope>
    <source>
        <strain evidence="4 5">YKJ-13</strain>
    </source>
</reference>